<gene>
    <name evidence="7" type="ORF">ZHD862_LOCUS30070</name>
</gene>
<keyword evidence="1" id="KW-0147">Chitin-binding</keyword>
<reference evidence="7" key="1">
    <citation type="submission" date="2021-02" db="EMBL/GenBank/DDBJ databases">
        <authorList>
            <person name="Nowell W R."/>
        </authorList>
    </citation>
    <scope>NUCLEOTIDE SEQUENCE</scope>
</reference>
<keyword evidence="5" id="KW-0325">Glycoprotein</keyword>
<dbReference type="SMART" id="SM00494">
    <property type="entry name" value="ChtBD2"/>
    <property type="match status" value="2"/>
</dbReference>
<evidence type="ECO:0000256" key="2">
    <source>
        <dbReference type="ARBA" id="ARBA00022729"/>
    </source>
</evidence>
<feature type="domain" description="Chitin-binding type-2" evidence="6">
    <location>
        <begin position="209"/>
        <end position="271"/>
    </location>
</feature>
<name>A0A815GL00_9BILA</name>
<dbReference type="SUPFAM" id="SSF57625">
    <property type="entry name" value="Invertebrate chitin-binding proteins"/>
    <property type="match status" value="2"/>
</dbReference>
<dbReference type="PROSITE" id="PS50940">
    <property type="entry name" value="CHIT_BIND_II"/>
    <property type="match status" value="2"/>
</dbReference>
<accession>A0A815GL00</accession>
<keyword evidence="3" id="KW-0677">Repeat</keyword>
<keyword evidence="2" id="KW-0732">Signal</keyword>
<dbReference type="GO" id="GO:0005576">
    <property type="term" value="C:extracellular region"/>
    <property type="evidence" value="ECO:0007669"/>
    <property type="project" value="InterPro"/>
</dbReference>
<dbReference type="Gene3D" id="2.170.140.10">
    <property type="entry name" value="Chitin binding domain"/>
    <property type="match status" value="1"/>
</dbReference>
<sequence length="386" mass="43711">MATNSNQYYIYVVQDGVIRLTNSSPNQIVGATTNGVQTCVVHVFIGVNDNVSFFHTATTVSLASIQKELEWAKPLRKWYIIANDNKKYDENRPELQKLQEVKAYVSEHDPISPEEKRLANREAFAVTYRRYNQQEPLIIGDSPDNNPIIMPPFADKLLAISFLNGLVSGLDTVDLLEELVAVMTQIFFIALAFVFVSPTLNQQVLTDIPFDCKGRLDGFWSDLRYCDVFHACIAGEQKRSYGCPQVGERFYFDEKTQICDFASNKTGGCPTNEYYTSMTAVPTLTGRPSGTQNTLTVDSDVTCDNQANGTYVSSRYCNVFHRCISGIRFDFRCARANNIPYDLWWNQQTSQCDWPCRVQCNNQIYASNTSAQQIQSQSLIFFNNNC</sequence>
<protein>
    <recommendedName>
        <fullName evidence="6">Chitin-binding type-2 domain-containing protein</fullName>
    </recommendedName>
</protein>
<dbReference type="Proteomes" id="UP000663864">
    <property type="component" value="Unassembled WGS sequence"/>
</dbReference>
<evidence type="ECO:0000313" key="8">
    <source>
        <dbReference type="Proteomes" id="UP000663864"/>
    </source>
</evidence>
<organism evidence="7 8">
    <name type="scientific">Rotaria sordida</name>
    <dbReference type="NCBI Taxonomy" id="392033"/>
    <lineage>
        <taxon>Eukaryota</taxon>
        <taxon>Metazoa</taxon>
        <taxon>Spiralia</taxon>
        <taxon>Gnathifera</taxon>
        <taxon>Rotifera</taxon>
        <taxon>Eurotatoria</taxon>
        <taxon>Bdelloidea</taxon>
        <taxon>Philodinida</taxon>
        <taxon>Philodinidae</taxon>
        <taxon>Rotaria</taxon>
    </lineage>
</organism>
<comment type="caution">
    <text evidence="7">The sequence shown here is derived from an EMBL/GenBank/DDBJ whole genome shotgun (WGS) entry which is preliminary data.</text>
</comment>
<evidence type="ECO:0000313" key="7">
    <source>
        <dbReference type="EMBL" id="CAF1341463.1"/>
    </source>
</evidence>
<dbReference type="Pfam" id="PF01607">
    <property type="entry name" value="CBM_14"/>
    <property type="match status" value="2"/>
</dbReference>
<evidence type="ECO:0000256" key="1">
    <source>
        <dbReference type="ARBA" id="ARBA00022669"/>
    </source>
</evidence>
<dbReference type="PANTHER" id="PTHR23301">
    <property type="entry name" value="CHITIN BINDING PERITROPHIN-A"/>
    <property type="match status" value="1"/>
</dbReference>
<dbReference type="InterPro" id="IPR036508">
    <property type="entry name" value="Chitin-bd_dom_sf"/>
</dbReference>
<evidence type="ECO:0000256" key="4">
    <source>
        <dbReference type="ARBA" id="ARBA00023157"/>
    </source>
</evidence>
<evidence type="ECO:0000256" key="3">
    <source>
        <dbReference type="ARBA" id="ARBA00022737"/>
    </source>
</evidence>
<dbReference type="InterPro" id="IPR002557">
    <property type="entry name" value="Chitin-bd_dom"/>
</dbReference>
<feature type="domain" description="Chitin-binding type-2" evidence="6">
    <location>
        <begin position="300"/>
        <end position="362"/>
    </location>
</feature>
<dbReference type="EMBL" id="CAJNOT010002758">
    <property type="protein sequence ID" value="CAF1341463.1"/>
    <property type="molecule type" value="Genomic_DNA"/>
</dbReference>
<evidence type="ECO:0000256" key="5">
    <source>
        <dbReference type="ARBA" id="ARBA00023180"/>
    </source>
</evidence>
<keyword evidence="4" id="KW-1015">Disulfide bond</keyword>
<proteinExistence type="predicted"/>
<dbReference type="PANTHER" id="PTHR23301:SF0">
    <property type="entry name" value="CHITIN-BINDING TYPE-2 DOMAIN-CONTAINING PROTEIN-RELATED"/>
    <property type="match status" value="1"/>
</dbReference>
<dbReference type="AlphaFoldDB" id="A0A815GL00"/>
<dbReference type="GO" id="GO:0008061">
    <property type="term" value="F:chitin binding"/>
    <property type="evidence" value="ECO:0007669"/>
    <property type="project" value="UniProtKB-KW"/>
</dbReference>
<evidence type="ECO:0000259" key="6">
    <source>
        <dbReference type="PROSITE" id="PS50940"/>
    </source>
</evidence>
<dbReference type="InterPro" id="IPR051940">
    <property type="entry name" value="Chitin_bind-dev_reg"/>
</dbReference>